<dbReference type="SUPFAM" id="SSF53756">
    <property type="entry name" value="UDP-Glycosyltransferase/glycogen phosphorylase"/>
    <property type="match status" value="1"/>
</dbReference>
<dbReference type="GO" id="GO:0071555">
    <property type="term" value="P:cell wall organization"/>
    <property type="evidence" value="ECO:0007669"/>
    <property type="project" value="UniProtKB-KW"/>
</dbReference>
<dbReference type="Pfam" id="PF04101">
    <property type="entry name" value="Glyco_tran_28_C"/>
    <property type="match status" value="1"/>
</dbReference>
<keyword evidence="2 10" id="KW-0132">Cell division</keyword>
<evidence type="ECO:0000256" key="6">
    <source>
        <dbReference type="ARBA" id="ARBA00022984"/>
    </source>
</evidence>
<feature type="domain" description="Glycosyltransferase family 28 N-terminal" evidence="11">
    <location>
        <begin position="8"/>
        <end position="148"/>
    </location>
</feature>
<evidence type="ECO:0000256" key="8">
    <source>
        <dbReference type="ARBA" id="ARBA00023306"/>
    </source>
</evidence>
<comment type="pathway">
    <text evidence="10">Cell wall biogenesis; peptidoglycan biosynthesis.</text>
</comment>
<comment type="function">
    <text evidence="10">Cell wall formation. Catalyzes the transfer of a GlcNAc subunit on undecaprenyl-pyrophosphoryl-MurNAc-pentapeptide (lipid intermediate I) to form undecaprenyl-pyrophosphoryl-MurNAc-(pentapeptide)GlcNAc (lipid intermediate II).</text>
</comment>
<proteinExistence type="inferred from homology"/>
<dbReference type="EC" id="2.4.1.227" evidence="10"/>
<dbReference type="FunCoup" id="Q0EYH4">
    <property type="interactions" value="323"/>
</dbReference>
<dbReference type="HOGENOM" id="CLU_037404_2_0_0"/>
<keyword evidence="14" id="KW-1185">Reference proteome</keyword>
<feature type="binding site" evidence="10">
    <location>
        <position position="296"/>
    </location>
    <ligand>
        <name>UDP-N-acetyl-alpha-D-glucosamine</name>
        <dbReference type="ChEBI" id="CHEBI:57705"/>
    </ligand>
</feature>
<dbReference type="GO" id="GO:0009252">
    <property type="term" value="P:peptidoglycan biosynthetic process"/>
    <property type="evidence" value="ECO:0007669"/>
    <property type="project" value="UniProtKB-UniRule"/>
</dbReference>
<evidence type="ECO:0000256" key="4">
    <source>
        <dbReference type="ARBA" id="ARBA00022679"/>
    </source>
</evidence>
<keyword evidence="4 10" id="KW-0808">Transferase</keyword>
<comment type="similarity">
    <text evidence="10">Belongs to the glycosyltransferase 28 family. MurG subfamily.</text>
</comment>
<dbReference type="Pfam" id="PF03033">
    <property type="entry name" value="Glyco_transf_28"/>
    <property type="match status" value="1"/>
</dbReference>
<dbReference type="InterPro" id="IPR007235">
    <property type="entry name" value="Glyco_trans_28_C"/>
</dbReference>
<dbReference type="GO" id="GO:0005975">
    <property type="term" value="P:carbohydrate metabolic process"/>
    <property type="evidence" value="ECO:0007669"/>
    <property type="project" value="InterPro"/>
</dbReference>
<organism evidence="13 14">
    <name type="scientific">Mariprofundus ferrooxydans PV-1</name>
    <dbReference type="NCBI Taxonomy" id="314345"/>
    <lineage>
        <taxon>Bacteria</taxon>
        <taxon>Pseudomonadati</taxon>
        <taxon>Pseudomonadota</taxon>
        <taxon>Candidatius Mariprofundia</taxon>
        <taxon>Mariprofundales</taxon>
        <taxon>Mariprofundaceae</taxon>
        <taxon>Mariprofundus</taxon>
    </lineage>
</organism>
<feature type="binding site" evidence="10">
    <location>
        <position position="194"/>
    </location>
    <ligand>
        <name>UDP-N-acetyl-alpha-D-glucosamine</name>
        <dbReference type="ChEBI" id="CHEBI:57705"/>
    </ligand>
</feature>
<keyword evidence="1 10" id="KW-1003">Cell membrane</keyword>
<name>Q0EYH4_9PROT</name>
<feature type="binding site" evidence="10">
    <location>
        <position position="172"/>
    </location>
    <ligand>
        <name>UDP-N-acetyl-alpha-D-glucosamine</name>
        <dbReference type="ChEBI" id="CHEBI:57705"/>
    </ligand>
</feature>
<evidence type="ECO:0000259" key="12">
    <source>
        <dbReference type="Pfam" id="PF04101"/>
    </source>
</evidence>
<sequence length="376" mass="40185">MSRTPVLCIAGGGTGGHVMPALALADAARERWSDLNVRFIGAERGLEAKLLPERGESVLLLAMHGIKGAGLWQKLRVLIWELPKSVWTIRRHWQREERPDLLVGVGGYASVSAVAAALLARVPVILYEQNAMPGLVNRTLGRFCQRMMLGFAAASEHLGGGVKSEVTGNIVREAIVRTQWQPHQPPRLLVLGGSQGARILNQSVPEACAMLAREGRVFTVTHVAGSDKAAREAAVDTYAQAGINADVLPFCDDMPSFYAAGDLMIARSGAMTVSEAAVCGMPCIFVPLPHAADDHQRHNARALADCGGALLIDQQQMTADSLAAQIDSCLFDADLLTTMSRATEAAAPLNARDRQLDVLAAFLPAARSLQGREVCS</sequence>
<dbReference type="GO" id="GO:0051301">
    <property type="term" value="P:cell division"/>
    <property type="evidence" value="ECO:0007669"/>
    <property type="project" value="UniProtKB-KW"/>
</dbReference>
<dbReference type="OrthoDB" id="9808936at2"/>
<reference evidence="13 14" key="1">
    <citation type="submission" date="2006-09" db="EMBL/GenBank/DDBJ databases">
        <authorList>
            <person name="Emerson D."/>
            <person name="Ferriera S."/>
            <person name="Johnson J."/>
            <person name="Kravitz S."/>
            <person name="Halpern A."/>
            <person name="Remington K."/>
            <person name="Beeson K."/>
            <person name="Tran B."/>
            <person name="Rogers Y.-H."/>
            <person name="Friedman R."/>
            <person name="Venter J.C."/>
        </authorList>
    </citation>
    <scope>NUCLEOTIDE SEQUENCE [LARGE SCALE GENOMIC DNA]</scope>
    <source>
        <strain evidence="13 14">PV-1</strain>
    </source>
</reference>
<evidence type="ECO:0000256" key="7">
    <source>
        <dbReference type="ARBA" id="ARBA00023136"/>
    </source>
</evidence>
<dbReference type="PANTHER" id="PTHR21015:SF22">
    <property type="entry name" value="GLYCOSYLTRANSFERASE"/>
    <property type="match status" value="1"/>
</dbReference>
<feature type="domain" description="Glycosyl transferase family 28 C-terminal" evidence="12">
    <location>
        <begin position="188"/>
        <end position="343"/>
    </location>
</feature>
<dbReference type="GO" id="GO:0005886">
    <property type="term" value="C:plasma membrane"/>
    <property type="evidence" value="ECO:0007669"/>
    <property type="project" value="UniProtKB-SubCell"/>
</dbReference>
<dbReference type="eggNOG" id="COG0707">
    <property type="taxonomic scope" value="Bacteria"/>
</dbReference>
<evidence type="ECO:0000256" key="2">
    <source>
        <dbReference type="ARBA" id="ARBA00022618"/>
    </source>
</evidence>
<keyword evidence="9 10" id="KW-0961">Cell wall biogenesis/degradation</keyword>
<dbReference type="STRING" id="314344.AL013_07810"/>
<dbReference type="GO" id="GO:0050511">
    <property type="term" value="F:undecaprenyldiphospho-muramoylpentapeptide beta-N-acetylglucosaminyltransferase activity"/>
    <property type="evidence" value="ECO:0007669"/>
    <property type="project" value="UniProtKB-UniRule"/>
</dbReference>
<feature type="binding site" evidence="10">
    <location>
        <position position="130"/>
    </location>
    <ligand>
        <name>UDP-N-acetyl-alpha-D-glucosamine</name>
        <dbReference type="ChEBI" id="CHEBI:57705"/>
    </ligand>
</feature>
<dbReference type="UniPathway" id="UPA00219"/>
<keyword evidence="7 10" id="KW-0472">Membrane</keyword>
<keyword evidence="6 10" id="KW-0573">Peptidoglycan synthesis</keyword>
<protein>
    <recommendedName>
        <fullName evidence="10">UDP-N-acetylglucosamine--N-acetylmuramyl-(pentapeptide) pyrophosphoryl-undecaprenol N-acetylglucosamine transferase</fullName>
        <ecNumber evidence="10">2.4.1.227</ecNumber>
    </recommendedName>
    <alternativeName>
        <fullName evidence="10">Undecaprenyl-PP-MurNAc-pentapeptide-UDPGlcNAc GlcNAc transferase</fullName>
    </alternativeName>
</protein>
<evidence type="ECO:0000313" key="13">
    <source>
        <dbReference type="EMBL" id="EAU54393.1"/>
    </source>
</evidence>
<dbReference type="EMBL" id="AATS01000009">
    <property type="protein sequence ID" value="EAU54393.1"/>
    <property type="molecule type" value="Genomic_DNA"/>
</dbReference>
<gene>
    <name evidence="10" type="primary">murG</name>
    <name evidence="13" type="ORF">SPV1_00400</name>
</gene>
<dbReference type="InParanoid" id="Q0EYH4"/>
<dbReference type="AlphaFoldDB" id="Q0EYH4"/>
<evidence type="ECO:0000256" key="9">
    <source>
        <dbReference type="ARBA" id="ARBA00023316"/>
    </source>
</evidence>
<dbReference type="CDD" id="cd03785">
    <property type="entry name" value="GT28_MurG"/>
    <property type="match status" value="1"/>
</dbReference>
<feature type="binding site" evidence="10">
    <location>
        <begin position="14"/>
        <end position="16"/>
    </location>
    <ligand>
        <name>UDP-N-acetyl-alpha-D-glucosamine</name>
        <dbReference type="ChEBI" id="CHEBI:57705"/>
    </ligand>
</feature>
<evidence type="ECO:0000256" key="1">
    <source>
        <dbReference type="ARBA" id="ARBA00022475"/>
    </source>
</evidence>
<dbReference type="HAMAP" id="MF_00033">
    <property type="entry name" value="MurG"/>
    <property type="match status" value="1"/>
</dbReference>
<evidence type="ECO:0000256" key="5">
    <source>
        <dbReference type="ARBA" id="ARBA00022960"/>
    </source>
</evidence>
<dbReference type="InterPro" id="IPR006009">
    <property type="entry name" value="GlcNAc_MurG"/>
</dbReference>
<comment type="caution">
    <text evidence="10">Lacks conserved residue(s) required for the propagation of feature annotation.</text>
</comment>
<dbReference type="Proteomes" id="UP000005297">
    <property type="component" value="Unassembled WGS sequence"/>
</dbReference>
<keyword evidence="3 10" id="KW-0328">Glycosyltransferase</keyword>
<dbReference type="GO" id="GO:0008360">
    <property type="term" value="P:regulation of cell shape"/>
    <property type="evidence" value="ECO:0007669"/>
    <property type="project" value="UniProtKB-KW"/>
</dbReference>
<dbReference type="PANTHER" id="PTHR21015">
    <property type="entry name" value="UDP-N-ACETYLGLUCOSAMINE--N-ACETYLMURAMYL-(PENTAPEPTIDE) PYROPHOSPHORYL-UNDECAPRENOL N-ACETYLGLUCOSAMINE TRANSFERASE 1"/>
    <property type="match status" value="1"/>
</dbReference>
<comment type="caution">
    <text evidence="13">The sequence shown here is derived from an EMBL/GenBank/DDBJ whole genome shotgun (WGS) entry which is preliminary data.</text>
</comment>
<accession>Q0EYH4</accession>
<dbReference type="NCBIfam" id="TIGR01133">
    <property type="entry name" value="murG"/>
    <property type="match status" value="1"/>
</dbReference>
<comment type="subcellular location">
    <subcellularLocation>
        <location evidence="10">Cell membrane</location>
        <topology evidence="10">Peripheral membrane protein</topology>
        <orientation evidence="10">Cytoplasmic side</orientation>
    </subcellularLocation>
</comment>
<keyword evidence="8 10" id="KW-0131">Cell cycle</keyword>
<keyword evidence="5 10" id="KW-0133">Cell shape</keyword>
<evidence type="ECO:0000313" key="14">
    <source>
        <dbReference type="Proteomes" id="UP000005297"/>
    </source>
</evidence>
<comment type="catalytic activity">
    <reaction evidence="10">
        <text>di-trans,octa-cis-undecaprenyl diphospho-N-acetyl-alpha-D-muramoyl-L-alanyl-D-glutamyl-meso-2,6-diaminopimeloyl-D-alanyl-D-alanine + UDP-N-acetyl-alpha-D-glucosamine = di-trans,octa-cis-undecaprenyl diphospho-[N-acetyl-alpha-D-glucosaminyl-(1-&gt;4)]-N-acetyl-alpha-D-muramoyl-L-alanyl-D-glutamyl-meso-2,6-diaminopimeloyl-D-alanyl-D-alanine + UDP + H(+)</text>
        <dbReference type="Rhea" id="RHEA:31227"/>
        <dbReference type="ChEBI" id="CHEBI:15378"/>
        <dbReference type="ChEBI" id="CHEBI:57705"/>
        <dbReference type="ChEBI" id="CHEBI:58223"/>
        <dbReference type="ChEBI" id="CHEBI:61387"/>
        <dbReference type="ChEBI" id="CHEBI:61388"/>
        <dbReference type="EC" id="2.4.1.227"/>
    </reaction>
</comment>
<dbReference type="GO" id="GO:0051991">
    <property type="term" value="F:UDP-N-acetyl-D-glucosamine:N-acetylmuramoyl-L-alanyl-D-glutamyl-meso-2,6-diaminopimelyl-D-alanyl-D-alanine-diphosphoundecaprenol 4-beta-N-acetylglucosaminlytransferase activity"/>
    <property type="evidence" value="ECO:0007669"/>
    <property type="project" value="RHEA"/>
</dbReference>
<dbReference type="InterPro" id="IPR004276">
    <property type="entry name" value="GlycoTrans_28_N"/>
</dbReference>
<evidence type="ECO:0000256" key="10">
    <source>
        <dbReference type="HAMAP-Rule" id="MF_00033"/>
    </source>
</evidence>
<dbReference type="Gene3D" id="3.40.50.2000">
    <property type="entry name" value="Glycogen Phosphorylase B"/>
    <property type="match status" value="2"/>
</dbReference>
<evidence type="ECO:0000259" key="11">
    <source>
        <dbReference type="Pfam" id="PF03033"/>
    </source>
</evidence>
<dbReference type="RefSeq" id="WP_009851847.1">
    <property type="nucleotide sequence ID" value="NZ_DS022296.1"/>
</dbReference>
<evidence type="ECO:0000256" key="3">
    <source>
        <dbReference type="ARBA" id="ARBA00022676"/>
    </source>
</evidence>